<dbReference type="InterPro" id="IPR045861">
    <property type="entry name" value="CorA_cytoplasmic_dom"/>
</dbReference>
<dbReference type="EMBL" id="CADCTB010000182">
    <property type="protein sequence ID" value="CAA9264971.1"/>
    <property type="molecule type" value="Genomic_DNA"/>
</dbReference>
<comment type="subcellular location">
    <subcellularLocation>
        <location evidence="1">Cell membrane</location>
        <topology evidence="1">Multi-pass membrane protein</topology>
    </subcellularLocation>
    <subcellularLocation>
        <location evidence="12">Membrane</location>
        <topology evidence="12">Multi-pass membrane protein</topology>
    </subcellularLocation>
</comment>
<dbReference type="CDD" id="cd12830">
    <property type="entry name" value="MtCorA-like"/>
    <property type="match status" value="1"/>
</dbReference>
<evidence type="ECO:0000256" key="12">
    <source>
        <dbReference type="RuleBase" id="RU362010"/>
    </source>
</evidence>
<dbReference type="GO" id="GO:0050897">
    <property type="term" value="F:cobalt ion binding"/>
    <property type="evidence" value="ECO:0007669"/>
    <property type="project" value="TreeGrafter"/>
</dbReference>
<evidence type="ECO:0000256" key="11">
    <source>
        <dbReference type="ARBA" id="ARBA00045497"/>
    </source>
</evidence>
<evidence type="ECO:0000256" key="1">
    <source>
        <dbReference type="ARBA" id="ARBA00004651"/>
    </source>
</evidence>
<evidence type="ECO:0000256" key="2">
    <source>
        <dbReference type="ARBA" id="ARBA00009765"/>
    </source>
</evidence>
<keyword evidence="7 12" id="KW-1133">Transmembrane helix</keyword>
<accession>A0A6J4J0G9</accession>
<dbReference type="Gene3D" id="1.20.58.340">
    <property type="entry name" value="Magnesium transport protein CorA, transmembrane region"/>
    <property type="match status" value="2"/>
</dbReference>
<dbReference type="SUPFAM" id="SSF143865">
    <property type="entry name" value="CorA soluble domain-like"/>
    <property type="match status" value="1"/>
</dbReference>
<protein>
    <recommendedName>
        <fullName evidence="12">Magnesium transport protein CorA</fullName>
    </recommendedName>
</protein>
<evidence type="ECO:0000313" key="14">
    <source>
        <dbReference type="EMBL" id="CAA9264971.1"/>
    </source>
</evidence>
<dbReference type="AlphaFoldDB" id="A0A6J4J0G9"/>
<sequence>MIVDFSVYDCGVRRQGDLKLEEALEAAHSSPDTFVWIGLLEPTEEEFGDVISEFQLHPLAVEDAVHAHQRPKLDIYGSTLFIVLKAARYLDSDEMVSLSELMLFLGDGFLVTVRHGESPILGEVRQQLEADPGRLKSGPLGVLHAVIDRVLDDYALVVRGLNNDIEEIERQVFSDERKNHAQRIYRLKAEVVEFRQAVVGLDDPLDQLANGKVAETDTALLHYFRDVHDHLLRVGQRIEVIDNLLSSALTANLAQVGVRQNDDMRKISAWVAIVAVPTMIAGVYGMNFEHMPELGWLLGYPFAIGLMVVCCVGLFLMFRRRGWL</sequence>
<feature type="transmembrane region" description="Helical" evidence="12">
    <location>
        <begin position="267"/>
        <end position="286"/>
    </location>
</feature>
<dbReference type="SUPFAM" id="SSF144083">
    <property type="entry name" value="Magnesium transport protein CorA, transmembrane region"/>
    <property type="match status" value="1"/>
</dbReference>
<evidence type="ECO:0000256" key="8">
    <source>
        <dbReference type="ARBA" id="ARBA00023065"/>
    </source>
</evidence>
<dbReference type="InterPro" id="IPR002523">
    <property type="entry name" value="MgTranspt_CorA/ZnTranspt_ZntB"/>
</dbReference>
<dbReference type="InterPro" id="IPR045863">
    <property type="entry name" value="CorA_TM1_TM2"/>
</dbReference>
<evidence type="ECO:0000256" key="6">
    <source>
        <dbReference type="ARBA" id="ARBA00022842"/>
    </source>
</evidence>
<evidence type="ECO:0000256" key="3">
    <source>
        <dbReference type="ARBA" id="ARBA00022448"/>
    </source>
</evidence>
<dbReference type="FunFam" id="1.20.58.340:FF:000004">
    <property type="entry name" value="Magnesium transport protein CorA"/>
    <property type="match status" value="1"/>
</dbReference>
<organism evidence="14">
    <name type="scientific">uncultured Acidimicrobiales bacterium</name>
    <dbReference type="NCBI Taxonomy" id="310071"/>
    <lineage>
        <taxon>Bacteria</taxon>
        <taxon>Bacillati</taxon>
        <taxon>Actinomycetota</taxon>
        <taxon>Acidimicrobiia</taxon>
        <taxon>Acidimicrobiales</taxon>
        <taxon>environmental samples</taxon>
    </lineage>
</organism>
<comment type="function">
    <text evidence="11">Mediates influx of magnesium ions. Alternates between open and closed states. Activated by low cytoplasmic Mg(2+) levels. Inactive when cytoplasmic Mg(2+) levels are high.</text>
</comment>
<feature type="transmembrane region" description="Helical" evidence="12">
    <location>
        <begin position="298"/>
        <end position="318"/>
    </location>
</feature>
<gene>
    <name evidence="12" type="primary">corA</name>
    <name evidence="14" type="ORF">AVDCRST_MAG10-2990</name>
</gene>
<keyword evidence="5 12" id="KW-0812">Transmembrane</keyword>
<dbReference type="Pfam" id="PF01544">
    <property type="entry name" value="CorA"/>
    <property type="match status" value="1"/>
</dbReference>
<keyword evidence="13" id="KW-0175">Coiled coil</keyword>
<dbReference type="GO" id="GO:0005886">
    <property type="term" value="C:plasma membrane"/>
    <property type="evidence" value="ECO:0007669"/>
    <property type="project" value="UniProtKB-SubCell"/>
</dbReference>
<dbReference type="GO" id="GO:0015095">
    <property type="term" value="F:magnesium ion transmembrane transporter activity"/>
    <property type="evidence" value="ECO:0007669"/>
    <property type="project" value="UniProtKB-UniRule"/>
</dbReference>
<evidence type="ECO:0000256" key="7">
    <source>
        <dbReference type="ARBA" id="ARBA00022989"/>
    </source>
</evidence>
<evidence type="ECO:0000256" key="5">
    <source>
        <dbReference type="ARBA" id="ARBA00022692"/>
    </source>
</evidence>
<dbReference type="GO" id="GO:0015087">
    <property type="term" value="F:cobalt ion transmembrane transporter activity"/>
    <property type="evidence" value="ECO:0007669"/>
    <property type="project" value="UniProtKB-UniRule"/>
</dbReference>
<keyword evidence="3 12" id="KW-0813">Transport</keyword>
<evidence type="ECO:0000256" key="10">
    <source>
        <dbReference type="ARBA" id="ARBA00034269"/>
    </source>
</evidence>
<comment type="catalytic activity">
    <reaction evidence="10">
        <text>Mg(2+)(in) = Mg(2+)(out)</text>
        <dbReference type="Rhea" id="RHEA:29827"/>
        <dbReference type="ChEBI" id="CHEBI:18420"/>
    </reaction>
</comment>
<dbReference type="PANTHER" id="PTHR46494:SF1">
    <property type="entry name" value="CORA FAMILY METAL ION TRANSPORTER (EUROFUNG)"/>
    <property type="match status" value="1"/>
</dbReference>
<proteinExistence type="inferred from homology"/>
<dbReference type="PANTHER" id="PTHR46494">
    <property type="entry name" value="CORA FAMILY METAL ION TRANSPORTER (EUROFUNG)"/>
    <property type="match status" value="1"/>
</dbReference>
<evidence type="ECO:0000256" key="9">
    <source>
        <dbReference type="ARBA" id="ARBA00023136"/>
    </source>
</evidence>
<name>A0A6J4J0G9_9ACTN</name>
<evidence type="ECO:0000256" key="13">
    <source>
        <dbReference type="SAM" id="Coils"/>
    </source>
</evidence>
<comment type="similarity">
    <text evidence="2 12">Belongs to the CorA metal ion transporter (MIT) (TC 1.A.35) family.</text>
</comment>
<keyword evidence="8 12" id="KW-0406">Ion transport</keyword>
<reference evidence="14" key="1">
    <citation type="submission" date="2020-02" db="EMBL/GenBank/DDBJ databases">
        <authorList>
            <person name="Meier V. D."/>
        </authorList>
    </citation>
    <scope>NUCLEOTIDE SEQUENCE</scope>
    <source>
        <strain evidence="14">AVDCRST_MAG10</strain>
    </source>
</reference>
<keyword evidence="6 12" id="KW-0460">Magnesium</keyword>
<dbReference type="GO" id="GO:0000287">
    <property type="term" value="F:magnesium ion binding"/>
    <property type="evidence" value="ECO:0007669"/>
    <property type="project" value="TreeGrafter"/>
</dbReference>
<evidence type="ECO:0000256" key="4">
    <source>
        <dbReference type="ARBA" id="ARBA00022475"/>
    </source>
</evidence>
<dbReference type="NCBIfam" id="TIGR00383">
    <property type="entry name" value="corA"/>
    <property type="match status" value="1"/>
</dbReference>
<keyword evidence="4 12" id="KW-1003">Cell membrane</keyword>
<keyword evidence="9 12" id="KW-0472">Membrane</keyword>
<dbReference type="Gene3D" id="3.30.460.20">
    <property type="entry name" value="CorA soluble domain-like"/>
    <property type="match status" value="1"/>
</dbReference>
<dbReference type="InterPro" id="IPR004488">
    <property type="entry name" value="Mg/Co-transport_prot_CorA"/>
</dbReference>
<feature type="coiled-coil region" evidence="13">
    <location>
        <begin position="151"/>
        <end position="178"/>
    </location>
</feature>